<gene>
    <name evidence="3" type="primary">Contig11066.g11834</name>
    <name evidence="3" type="ORF">STYLEM_15015</name>
</gene>
<accession>A0A078AU46</accession>
<feature type="compositionally biased region" description="Polar residues" evidence="2">
    <location>
        <begin position="998"/>
        <end position="1019"/>
    </location>
</feature>
<feature type="compositionally biased region" description="Polar residues" evidence="2">
    <location>
        <begin position="585"/>
        <end position="609"/>
    </location>
</feature>
<keyword evidence="1" id="KW-0175">Coiled coil</keyword>
<feature type="compositionally biased region" description="Polar residues" evidence="2">
    <location>
        <begin position="1030"/>
        <end position="1041"/>
    </location>
</feature>
<feature type="region of interest" description="Disordered" evidence="2">
    <location>
        <begin position="566"/>
        <end position="659"/>
    </location>
</feature>
<feature type="region of interest" description="Disordered" evidence="2">
    <location>
        <begin position="1"/>
        <end position="92"/>
    </location>
</feature>
<evidence type="ECO:0000256" key="2">
    <source>
        <dbReference type="SAM" id="MobiDB-lite"/>
    </source>
</evidence>
<keyword evidence="4" id="KW-1185">Reference proteome</keyword>
<proteinExistence type="predicted"/>
<evidence type="ECO:0000313" key="3">
    <source>
        <dbReference type="EMBL" id="CDW85925.1"/>
    </source>
</evidence>
<dbReference type="Proteomes" id="UP000039865">
    <property type="component" value="Unassembled WGS sequence"/>
</dbReference>
<protein>
    <submittedName>
        <fullName evidence="3">Uncharacterized protein</fullName>
    </submittedName>
</protein>
<feature type="region of interest" description="Disordered" evidence="2">
    <location>
        <begin position="998"/>
        <end position="1041"/>
    </location>
</feature>
<dbReference type="EMBL" id="CCKQ01014173">
    <property type="protein sequence ID" value="CDW85925.1"/>
    <property type="molecule type" value="Genomic_DNA"/>
</dbReference>
<evidence type="ECO:0000313" key="4">
    <source>
        <dbReference type="Proteomes" id="UP000039865"/>
    </source>
</evidence>
<reference evidence="3 4" key="1">
    <citation type="submission" date="2014-06" db="EMBL/GenBank/DDBJ databases">
        <authorList>
            <person name="Swart Estienne"/>
        </authorList>
    </citation>
    <scope>NUCLEOTIDE SEQUENCE [LARGE SCALE GENOMIC DNA]</scope>
    <source>
        <strain evidence="3 4">130c</strain>
    </source>
</reference>
<sequence>MSNNSNQTSDQKQSQESLSKESSSSSSSSSSSRTSSISKASITSQQKKVEERKLKPTFLSKRPTKLHSRDSRDHLNHSHHHHNPIQSKDDDLQRFSEENRFRNITQEIIAPFRISDIEELVLVEQRKSKINFDGLMEKFKVYNDRVNDLQKEFQAIDTLFLARDSKIDTNFQIMMDHKVEVSTQLMNFQQILTNKTEEFDFRIRDNDMRMKSIENFFKNNREFLDDINQKLAKLEYQADKQYEEVSEFMQKDIISIKQSNQRIEDQIRANMLNFNDLYQQLELTQARVEPSFKSLDTIQNFIVNSLPLLIHLHVSDSLQEFLNVQDRLKLIQFDNKKLQQLRAFVDNSFLSQTNLVTQSDNQASKESIVLSGNLSEIQENENGDTITTQEIKEIKDKTYLVKNLNQRLDNLLKFMSEKEKGCLRFEYGKDWKKQMTEEQINHIDRSYQMILDQKYNYLEKTNNMIKENERIIREKKQEAKRLLQQKIDLVHDSPNRRNSIINDQSQSSIRPNNEIVFYKELILVRTTTKSIIHRETLNARRLKSRQIKNRNQQKMILNQLLKEQDELQSEKDFSEDSSGEDPNSPKKQISRSPTSGQVSKSRQLLQKQFTEIKHLFDPEDKKSRLQSRKQSSPSGKGIIQKNNHNHSRDSETDPQSQLSTYDLPSHVKERMQILLQLGFRQTQRLQKKINRLVQIHKEQSITQNQSLEKGINKMKKVKSKFTDMVDYLDSKVNEQITKYNKNVENIQEEFQIFKDTIQSEYIDFFKNRKRIATEISVMTKSTNERLDNFSNLIDRFSSNHETVNQIIPILIESLHLQIAAFFKDNQDRETLSMSLRLGEIANDGYLMVDQVKQSKNNGIRISSQSNNFNMTSPITIGKKDFINENINSQVMPQIQSIDKIARMTPDIPIAENYQGSLHMKSTSYRKNELSRIQVFKIQQSFIERLENLILNQQIFADSGLIPKVIFDDYYLDLFGQIQANINKRPQTTMSNGRKQVPISQSFQNNSIKTAQLNPDQSMSDIDRDSKMKSRNTGVQNMSKSVGVSNARIHQSNAATNTSAVISSNLNPQRKQNILDCIEQKTQKIVEHGLRRDSMIQEFLNRTMDENQKSNTNVLGNTQTSIVYDLNSLESYDIKPNTILIDNVSPMSRDRHSPTRLHPVMNLTQTGYKPMKNKQVGSGVNYSYTSNGRVTEMGKKRPITQENQQNSGNKKNNNLSQSLHNGIVLQNNSSKPGTSYIKRRNINTVLSHLDQSASRTSSLLNNNNSFKPLNDLTQSKSNYKTNVLLGAQHKI</sequence>
<feature type="compositionally biased region" description="Basic and acidic residues" evidence="2">
    <location>
        <begin position="610"/>
        <end position="623"/>
    </location>
</feature>
<feature type="coiled-coil region" evidence="1">
    <location>
        <begin position="458"/>
        <end position="492"/>
    </location>
</feature>
<feature type="compositionally biased region" description="Low complexity" evidence="2">
    <location>
        <begin position="9"/>
        <end position="46"/>
    </location>
</feature>
<feature type="compositionally biased region" description="Basic and acidic residues" evidence="2">
    <location>
        <begin position="67"/>
        <end position="76"/>
    </location>
</feature>
<feature type="compositionally biased region" description="Low complexity" evidence="2">
    <location>
        <begin position="1202"/>
        <end position="1215"/>
    </location>
</feature>
<dbReference type="InParanoid" id="A0A078AU46"/>
<feature type="coiled-coil region" evidence="1">
    <location>
        <begin position="729"/>
        <end position="756"/>
    </location>
</feature>
<name>A0A078AU46_STYLE</name>
<feature type="region of interest" description="Disordered" evidence="2">
    <location>
        <begin position="1184"/>
        <end position="1215"/>
    </location>
</feature>
<organism evidence="3 4">
    <name type="scientific">Stylonychia lemnae</name>
    <name type="common">Ciliate</name>
    <dbReference type="NCBI Taxonomy" id="5949"/>
    <lineage>
        <taxon>Eukaryota</taxon>
        <taxon>Sar</taxon>
        <taxon>Alveolata</taxon>
        <taxon>Ciliophora</taxon>
        <taxon>Intramacronucleata</taxon>
        <taxon>Spirotrichea</taxon>
        <taxon>Stichotrichia</taxon>
        <taxon>Sporadotrichida</taxon>
        <taxon>Oxytrichidae</taxon>
        <taxon>Stylonychinae</taxon>
        <taxon>Stylonychia</taxon>
    </lineage>
</organism>
<evidence type="ECO:0000256" key="1">
    <source>
        <dbReference type="SAM" id="Coils"/>
    </source>
</evidence>